<dbReference type="InterPro" id="IPR011009">
    <property type="entry name" value="Kinase-like_dom_sf"/>
</dbReference>
<accession>S8DLK4</accession>
<keyword evidence="1" id="KW-0808">Transferase</keyword>
<dbReference type="OrthoDB" id="4062651at2759"/>
<keyword evidence="8" id="KW-1185">Reference proteome</keyword>
<evidence type="ECO:0000256" key="1">
    <source>
        <dbReference type="ARBA" id="ARBA00022527"/>
    </source>
</evidence>
<reference evidence="7 8" key="1">
    <citation type="journal article" date="2013" name="BMC Genomics">
        <title>The miniature genome of a carnivorous plant Genlisea aurea contains a low number of genes and short non-coding sequences.</title>
        <authorList>
            <person name="Leushkin E.V."/>
            <person name="Sutormin R.A."/>
            <person name="Nabieva E.R."/>
            <person name="Penin A.A."/>
            <person name="Kondrashov A.S."/>
            <person name="Logacheva M.D."/>
        </authorList>
    </citation>
    <scope>NUCLEOTIDE SEQUENCE [LARGE SCALE GENOMIC DNA]</scope>
</reference>
<dbReference type="EMBL" id="AUSU01007604">
    <property type="protein sequence ID" value="EPS60397.1"/>
    <property type="molecule type" value="Genomic_DNA"/>
</dbReference>
<keyword evidence="4" id="KW-0812">Transmembrane</keyword>
<feature type="domain" description="Protein kinase" evidence="6">
    <location>
        <begin position="149"/>
        <end position="236"/>
    </location>
</feature>
<evidence type="ECO:0000256" key="5">
    <source>
        <dbReference type="SAM" id="SignalP"/>
    </source>
</evidence>
<keyword evidence="5" id="KW-0732">Signal</keyword>
<name>S8DLK4_9LAMI</name>
<keyword evidence="4" id="KW-0472">Membrane</keyword>
<dbReference type="InterPro" id="IPR001245">
    <property type="entry name" value="Ser-Thr/Tyr_kinase_cat_dom"/>
</dbReference>
<dbReference type="PANTHER" id="PTHR47989">
    <property type="entry name" value="OS01G0750732 PROTEIN"/>
    <property type="match status" value="1"/>
</dbReference>
<feature type="signal peptide" evidence="5">
    <location>
        <begin position="1"/>
        <end position="15"/>
    </location>
</feature>
<dbReference type="Pfam" id="PF07714">
    <property type="entry name" value="PK_Tyr_Ser-Thr"/>
    <property type="match status" value="1"/>
</dbReference>
<dbReference type="InterPro" id="IPR000719">
    <property type="entry name" value="Prot_kinase_dom"/>
</dbReference>
<dbReference type="Gene3D" id="3.30.200.20">
    <property type="entry name" value="Phosphorylase Kinase, domain 1"/>
    <property type="match status" value="1"/>
</dbReference>
<dbReference type="PROSITE" id="PS50011">
    <property type="entry name" value="PROTEIN_KINASE_DOM"/>
    <property type="match status" value="1"/>
</dbReference>
<dbReference type="GO" id="GO:0004674">
    <property type="term" value="F:protein serine/threonine kinase activity"/>
    <property type="evidence" value="ECO:0007669"/>
    <property type="project" value="UniProtKB-KW"/>
</dbReference>
<proteinExistence type="predicted"/>
<keyword evidence="1" id="KW-0723">Serine/threonine-protein kinase</keyword>
<feature type="non-terminal residue" evidence="7">
    <location>
        <position position="236"/>
    </location>
</feature>
<keyword evidence="2" id="KW-0547">Nucleotide-binding</keyword>
<evidence type="ECO:0000256" key="4">
    <source>
        <dbReference type="SAM" id="Phobius"/>
    </source>
</evidence>
<evidence type="ECO:0000256" key="2">
    <source>
        <dbReference type="ARBA" id="ARBA00022741"/>
    </source>
</evidence>
<evidence type="ECO:0000259" key="6">
    <source>
        <dbReference type="PROSITE" id="PS50011"/>
    </source>
</evidence>
<keyword evidence="3" id="KW-0067">ATP-binding</keyword>
<dbReference type="PANTHER" id="PTHR47989:SF27">
    <property type="entry name" value="PROTEIN KINASE DOMAIN-CONTAINING PROTEIN"/>
    <property type="match status" value="1"/>
</dbReference>
<keyword evidence="1" id="KW-0418">Kinase</keyword>
<dbReference type="SUPFAM" id="SSF56112">
    <property type="entry name" value="Protein kinase-like (PK-like)"/>
    <property type="match status" value="1"/>
</dbReference>
<gene>
    <name evidence="7" type="ORF">M569_14406</name>
</gene>
<feature type="chain" id="PRO_5012859045" description="Protein kinase domain-containing protein" evidence="5">
    <location>
        <begin position="16"/>
        <end position="236"/>
    </location>
</feature>
<organism evidence="7 8">
    <name type="scientific">Genlisea aurea</name>
    <dbReference type="NCBI Taxonomy" id="192259"/>
    <lineage>
        <taxon>Eukaryota</taxon>
        <taxon>Viridiplantae</taxon>
        <taxon>Streptophyta</taxon>
        <taxon>Embryophyta</taxon>
        <taxon>Tracheophyta</taxon>
        <taxon>Spermatophyta</taxon>
        <taxon>Magnoliopsida</taxon>
        <taxon>eudicotyledons</taxon>
        <taxon>Gunneridae</taxon>
        <taxon>Pentapetalae</taxon>
        <taxon>asterids</taxon>
        <taxon>lamiids</taxon>
        <taxon>Lamiales</taxon>
        <taxon>Lentibulariaceae</taxon>
        <taxon>Genlisea</taxon>
    </lineage>
</organism>
<evidence type="ECO:0000313" key="8">
    <source>
        <dbReference type="Proteomes" id="UP000015453"/>
    </source>
</evidence>
<dbReference type="GO" id="GO:0005524">
    <property type="term" value="F:ATP binding"/>
    <property type="evidence" value="ECO:0007669"/>
    <property type="project" value="UniProtKB-KW"/>
</dbReference>
<feature type="transmembrane region" description="Helical" evidence="4">
    <location>
        <begin position="67"/>
        <end position="91"/>
    </location>
</feature>
<evidence type="ECO:0000256" key="3">
    <source>
        <dbReference type="ARBA" id="ARBA00022840"/>
    </source>
</evidence>
<dbReference type="AlphaFoldDB" id="S8DLK4"/>
<comment type="caution">
    <text evidence="7">The sequence shown here is derived from an EMBL/GenBank/DDBJ whole genome shotgun (WGS) entry which is preliminary data.</text>
</comment>
<keyword evidence="4" id="KW-1133">Transmembrane helix</keyword>
<protein>
    <recommendedName>
        <fullName evidence="6">Protein kinase domain-containing protein</fullName>
    </recommendedName>
</protein>
<dbReference type="Proteomes" id="UP000015453">
    <property type="component" value="Unassembled WGS sequence"/>
</dbReference>
<evidence type="ECO:0000313" key="7">
    <source>
        <dbReference type="EMBL" id="EPS60397.1"/>
    </source>
</evidence>
<sequence>MKLLILVLLPIWVFSFPSASSPAEVIADPPVPYPAVPTDEDPSATKNPSDIVAKIKVVHHQDVNKRILVALVISSTLLGVILLLLSCFSIYRLKTLKKSNLRCEQESVASKSTSFGPLSDKFSYSKYTVKKGSVAEIDYHSLVAATNNFDEANVIGEGRLGTLYRAHFNGNYTAAVKKMCSGGLGAEKEFENEVNRLSRIQHPNIVSVLGYCVHGDSFFLVYDMVENGSLAFHLHG</sequence>